<dbReference type="CDD" id="cd06974">
    <property type="entry name" value="TerD_like"/>
    <property type="match status" value="1"/>
</dbReference>
<gene>
    <name evidence="3" type="ORF">O970_09480</name>
</gene>
<dbReference type="Proteomes" id="UP000506160">
    <property type="component" value="Unassembled WGS sequence"/>
</dbReference>
<dbReference type="Gene3D" id="2.60.60.30">
    <property type="entry name" value="sav2460 like domains"/>
    <property type="match status" value="1"/>
</dbReference>
<evidence type="ECO:0000313" key="4">
    <source>
        <dbReference type="Proteomes" id="UP000506160"/>
    </source>
</evidence>
<organism evidence="3 4">
    <name type="scientific">Candidatus Schmidhempelia bombi str. Bimp</name>
    <dbReference type="NCBI Taxonomy" id="1387197"/>
    <lineage>
        <taxon>Bacteria</taxon>
        <taxon>Pseudomonadati</taxon>
        <taxon>Pseudomonadota</taxon>
        <taxon>Gammaproteobacteria</taxon>
        <taxon>Orbales</taxon>
        <taxon>Orbaceae</taxon>
        <taxon>Candidatus Schmidhempelia</taxon>
    </lineage>
</organism>
<dbReference type="PANTHER" id="PTHR32097">
    <property type="entry name" value="CAMP-BINDING PROTEIN 1-RELATED"/>
    <property type="match status" value="1"/>
</dbReference>
<dbReference type="RefSeq" id="WP_133459455.1">
    <property type="nucleotide sequence ID" value="NZ_AWGA01000124.1"/>
</dbReference>
<sequence length="192" mass="21694">MISLKKDQTVSLKKQASFLNKLHFGLGWDPVKKKGFWRSLFSSGSIDLDASCLMLDENGRKIDVVWFAQLKSKCRGVRHCGDNLTGAGDGDDEVILVDLAKIPAEVEYLVFTVNSFRGQTFNNVENAFCRVLNQNNEELVRYELTEQGKHTGIVIATLKRNNGNWDFTAQGYPCTGRTINNMYHDIVKMVVR</sequence>
<accession>A0AB94IA75</accession>
<name>A0AB94IA75_9GAMM</name>
<dbReference type="EMBL" id="AWGA01000124">
    <property type="protein sequence ID" value="TEA26282.1"/>
    <property type="molecule type" value="Genomic_DNA"/>
</dbReference>
<dbReference type="Pfam" id="PF02342">
    <property type="entry name" value="TerD"/>
    <property type="match status" value="1"/>
</dbReference>
<dbReference type="InterPro" id="IPR051324">
    <property type="entry name" value="Stress/Tellurium_Resist"/>
</dbReference>
<reference evidence="3 4" key="1">
    <citation type="journal article" date="2014" name="Appl. Environ. Microbiol.">
        <title>Genomic features of a bumble bee symbiont reflect its host environment.</title>
        <authorList>
            <person name="Martinson V.G."/>
            <person name="Magoc T."/>
            <person name="Koch H."/>
            <person name="Salzberg S.L."/>
            <person name="Moran N.A."/>
        </authorList>
    </citation>
    <scope>NUCLEOTIDE SEQUENCE [LARGE SCALE GENOMIC DNA]</scope>
    <source>
        <strain evidence="3 4">Bimp</strain>
    </source>
</reference>
<comment type="caution">
    <text evidence="3">The sequence shown here is derived from an EMBL/GenBank/DDBJ whole genome shotgun (WGS) entry which is preliminary data.</text>
</comment>
<dbReference type="AlphaFoldDB" id="A0AB94IA75"/>
<proteinExistence type="predicted"/>
<dbReference type="InterPro" id="IPR003325">
    <property type="entry name" value="TerD"/>
</dbReference>
<keyword evidence="1" id="KW-0778">Tellurium resistance</keyword>
<protein>
    <submittedName>
        <fullName evidence="3">Tellurium resistance protein TerZ</fullName>
    </submittedName>
</protein>
<feature type="domain" description="TerD" evidence="2">
    <location>
        <begin position="2"/>
        <end position="175"/>
    </location>
</feature>
<dbReference type="PANTHER" id="PTHR32097:SF17">
    <property type="entry name" value="CAMP-BINDING PROTEIN 1-RELATED"/>
    <property type="match status" value="1"/>
</dbReference>
<keyword evidence="4" id="KW-1185">Reference proteome</keyword>
<dbReference type="GO" id="GO:0046690">
    <property type="term" value="P:response to tellurium ion"/>
    <property type="evidence" value="ECO:0007669"/>
    <property type="project" value="UniProtKB-KW"/>
</dbReference>
<evidence type="ECO:0000259" key="2">
    <source>
        <dbReference type="Pfam" id="PF02342"/>
    </source>
</evidence>
<evidence type="ECO:0000313" key="3">
    <source>
        <dbReference type="EMBL" id="TEA26282.1"/>
    </source>
</evidence>
<evidence type="ECO:0000256" key="1">
    <source>
        <dbReference type="ARBA" id="ARBA00022686"/>
    </source>
</evidence>